<dbReference type="EMBL" id="BIXZ01000013">
    <property type="protein sequence ID" value="GCF15966.1"/>
    <property type="molecule type" value="Genomic_DNA"/>
</dbReference>
<organism evidence="2 3">
    <name type="scientific">Haloarcula mannanilytica</name>
    <dbReference type="NCBI Taxonomy" id="2509225"/>
    <lineage>
        <taxon>Archaea</taxon>
        <taxon>Methanobacteriati</taxon>
        <taxon>Methanobacteriota</taxon>
        <taxon>Stenosarchaea group</taxon>
        <taxon>Halobacteria</taxon>
        <taxon>Halobacteriales</taxon>
        <taxon>Haloarculaceae</taxon>
        <taxon>Haloarcula</taxon>
    </lineage>
</organism>
<evidence type="ECO:0000313" key="3">
    <source>
        <dbReference type="Proteomes" id="UP000304382"/>
    </source>
</evidence>
<gene>
    <name evidence="2" type="ORF">Harman_39010</name>
</gene>
<comment type="caution">
    <text evidence="2">The sequence shown here is derived from an EMBL/GenBank/DDBJ whole genome shotgun (WGS) entry which is preliminary data.</text>
</comment>
<dbReference type="Proteomes" id="UP000304382">
    <property type="component" value="Unassembled WGS sequence"/>
</dbReference>
<keyword evidence="3" id="KW-1185">Reference proteome</keyword>
<sequence length="161" mass="17530">MWRPDDKHDVNRGLVSLRETSTHRALLEEAVSYADGTGADLVLLWHLDEEEYDADVEQLESIGRVENVDYDHSSVVEGAAADAKSFAEPLIAETGIDVHIAVSVDNAETRGERILDTANEQGCDHVFVVGASRSPTGKAIFGDIAQKVALRFDGFTTMVTT</sequence>
<name>A0A4C2ENQ1_9EURY</name>
<evidence type="ECO:0000259" key="1">
    <source>
        <dbReference type="Pfam" id="PF00582"/>
    </source>
</evidence>
<evidence type="ECO:0000313" key="2">
    <source>
        <dbReference type="EMBL" id="GCF15966.1"/>
    </source>
</evidence>
<dbReference type="InterPro" id="IPR014729">
    <property type="entry name" value="Rossmann-like_a/b/a_fold"/>
</dbReference>
<feature type="domain" description="UspA" evidence="1">
    <location>
        <begin position="21"/>
        <end position="151"/>
    </location>
</feature>
<reference evidence="2 3" key="1">
    <citation type="submission" date="2019-02" db="EMBL/GenBank/DDBJ databases">
        <title>Haloarcula mannanilyticum sp. nov., a mannan degrading haloarchaeon isolated from commercial salt.</title>
        <authorList>
            <person name="Enomoto S."/>
            <person name="Shimane Y."/>
            <person name="Kamekura M."/>
            <person name="Ito T."/>
            <person name="Moriya O."/>
            <person name="Ihara K."/>
            <person name="Takahashi-Ando N."/>
            <person name="Fukushima Y."/>
            <person name="Yoshida Y."/>
            <person name="Usama R."/>
            <person name="Takai K."/>
            <person name="Minegishi H."/>
        </authorList>
    </citation>
    <scope>NUCLEOTIDE SEQUENCE [LARGE SCALE GENOMIC DNA]</scope>
    <source>
        <strain evidence="2 3">MD130-1</strain>
    </source>
</reference>
<proteinExistence type="predicted"/>
<dbReference type="AlphaFoldDB" id="A0A4C2ENQ1"/>
<dbReference type="InterPro" id="IPR006016">
    <property type="entry name" value="UspA"/>
</dbReference>
<dbReference type="SUPFAM" id="SSF52402">
    <property type="entry name" value="Adenine nucleotide alpha hydrolases-like"/>
    <property type="match status" value="1"/>
</dbReference>
<dbReference type="Gene3D" id="3.40.50.620">
    <property type="entry name" value="HUPs"/>
    <property type="match status" value="1"/>
</dbReference>
<protein>
    <submittedName>
        <fullName evidence="2">Universal stress protein UspA</fullName>
    </submittedName>
</protein>
<accession>A0A4C2ENQ1</accession>
<dbReference type="Pfam" id="PF00582">
    <property type="entry name" value="Usp"/>
    <property type="match status" value="1"/>
</dbReference>